<dbReference type="PANTHER" id="PTHR45566">
    <property type="entry name" value="HTH-TYPE TRANSCRIPTIONAL REGULATOR YHJB-RELATED"/>
    <property type="match status" value="1"/>
</dbReference>
<dbReference type="CDD" id="cd06170">
    <property type="entry name" value="LuxR_C_like"/>
    <property type="match status" value="1"/>
</dbReference>
<dbReference type="InterPro" id="IPR011006">
    <property type="entry name" value="CheY-like_superfamily"/>
</dbReference>
<evidence type="ECO:0000259" key="5">
    <source>
        <dbReference type="PROSITE" id="PS50110"/>
    </source>
</evidence>
<dbReference type="SUPFAM" id="SSF46894">
    <property type="entry name" value="C-terminal effector domain of the bipartite response regulators"/>
    <property type="match status" value="1"/>
</dbReference>
<dbReference type="GO" id="GO:0006355">
    <property type="term" value="P:regulation of DNA-templated transcription"/>
    <property type="evidence" value="ECO:0007669"/>
    <property type="project" value="InterPro"/>
</dbReference>
<dbReference type="PROSITE" id="PS50110">
    <property type="entry name" value="RESPONSE_REGULATORY"/>
    <property type="match status" value="1"/>
</dbReference>
<feature type="domain" description="HTH luxR-type" evidence="4">
    <location>
        <begin position="132"/>
        <end position="197"/>
    </location>
</feature>
<dbReference type="Gene3D" id="3.40.50.2300">
    <property type="match status" value="1"/>
</dbReference>
<organism evidence="6">
    <name type="scientific">Solibacter usitatus (strain Ellin6076)</name>
    <dbReference type="NCBI Taxonomy" id="234267"/>
    <lineage>
        <taxon>Bacteria</taxon>
        <taxon>Pseudomonadati</taxon>
        <taxon>Acidobacteriota</taxon>
        <taxon>Terriglobia</taxon>
        <taxon>Bryobacterales</taxon>
        <taxon>Solibacteraceae</taxon>
        <taxon>Candidatus Solibacter</taxon>
    </lineage>
</organism>
<evidence type="ECO:0000313" key="6">
    <source>
        <dbReference type="EMBL" id="ABJ82399.1"/>
    </source>
</evidence>
<gene>
    <name evidence="6" type="ordered locus">Acid_1406</name>
</gene>
<dbReference type="PRINTS" id="PR00038">
    <property type="entry name" value="HTHLUXR"/>
</dbReference>
<feature type="region of interest" description="Disordered" evidence="3">
    <location>
        <begin position="228"/>
        <end position="251"/>
    </location>
</feature>
<proteinExistence type="predicted"/>
<dbReference type="AlphaFoldDB" id="Q028Z2"/>
<reference evidence="6" key="1">
    <citation type="submission" date="2006-10" db="EMBL/GenBank/DDBJ databases">
        <title>Complete sequence of Solibacter usitatus Ellin6076.</title>
        <authorList>
            <consortium name="US DOE Joint Genome Institute"/>
            <person name="Copeland A."/>
            <person name="Lucas S."/>
            <person name="Lapidus A."/>
            <person name="Barry K."/>
            <person name="Detter J.C."/>
            <person name="Glavina del Rio T."/>
            <person name="Hammon N."/>
            <person name="Israni S."/>
            <person name="Dalin E."/>
            <person name="Tice H."/>
            <person name="Pitluck S."/>
            <person name="Thompson L.S."/>
            <person name="Brettin T."/>
            <person name="Bruce D."/>
            <person name="Han C."/>
            <person name="Tapia R."/>
            <person name="Gilna P."/>
            <person name="Schmutz J."/>
            <person name="Larimer F."/>
            <person name="Land M."/>
            <person name="Hauser L."/>
            <person name="Kyrpides N."/>
            <person name="Mikhailova N."/>
            <person name="Janssen P.H."/>
            <person name="Kuske C.R."/>
            <person name="Richardson P."/>
        </authorList>
    </citation>
    <scope>NUCLEOTIDE SEQUENCE</scope>
    <source>
        <strain evidence="6">Ellin6076</strain>
    </source>
</reference>
<evidence type="ECO:0000256" key="1">
    <source>
        <dbReference type="ARBA" id="ARBA00023125"/>
    </source>
</evidence>
<dbReference type="InterPro" id="IPR001789">
    <property type="entry name" value="Sig_transdc_resp-reg_receiver"/>
</dbReference>
<dbReference type="InterPro" id="IPR016032">
    <property type="entry name" value="Sig_transdc_resp-reg_C-effctor"/>
</dbReference>
<dbReference type="InterPro" id="IPR000792">
    <property type="entry name" value="Tscrpt_reg_LuxR_C"/>
</dbReference>
<dbReference type="HOGENOM" id="CLU_000445_90_8_0"/>
<dbReference type="GO" id="GO:0003677">
    <property type="term" value="F:DNA binding"/>
    <property type="evidence" value="ECO:0007669"/>
    <property type="project" value="UniProtKB-KW"/>
</dbReference>
<dbReference type="EMBL" id="CP000473">
    <property type="protein sequence ID" value="ABJ82399.1"/>
    <property type="molecule type" value="Genomic_DNA"/>
</dbReference>
<dbReference type="InParanoid" id="Q028Z2"/>
<dbReference type="InterPro" id="IPR051015">
    <property type="entry name" value="EvgA-like"/>
</dbReference>
<feature type="domain" description="Response regulatory" evidence="5">
    <location>
        <begin position="3"/>
        <end position="117"/>
    </location>
</feature>
<dbReference type="OrthoDB" id="9780153at2"/>
<accession>Q028Z2</accession>
<evidence type="ECO:0000259" key="4">
    <source>
        <dbReference type="PROSITE" id="PS50043"/>
    </source>
</evidence>
<protein>
    <submittedName>
        <fullName evidence="6">Two component transcriptional regulator, LuxR family</fullName>
    </submittedName>
</protein>
<name>Q028Z2_SOLUE</name>
<dbReference type="KEGG" id="sus:Acid_1406"/>
<evidence type="ECO:0000256" key="3">
    <source>
        <dbReference type="SAM" id="MobiDB-lite"/>
    </source>
</evidence>
<sequence>MTRILLYSDEPILAKGLESVLRQVEGFDLLPTCNTLAALMEQITQGTPDLVLMDLTPEVTFAVLSEMKHAMNNSRIVLWVNSISTELAFQAMGLGVRGILRKTLPTELQVKCLQKVQAGELWFEKALTDSFLCARRVALTQREGQLVSLLSQGLKNKEIATTLMISEGTVKVYLSRLFQKVGVKDRFELALFGLKNLTTGQLPVGEKGQRTGASAMPGLRSLVLERPSEQQRVQQEPTRFGTPLRPVVSRY</sequence>
<evidence type="ECO:0000256" key="2">
    <source>
        <dbReference type="PROSITE-ProRule" id="PRU00169"/>
    </source>
</evidence>
<feature type="modified residue" description="4-aspartylphosphate" evidence="2">
    <location>
        <position position="54"/>
    </location>
</feature>
<dbReference type="STRING" id="234267.Acid_1406"/>
<keyword evidence="2" id="KW-0597">Phosphoprotein</keyword>
<dbReference type="Pfam" id="PF00196">
    <property type="entry name" value="GerE"/>
    <property type="match status" value="1"/>
</dbReference>
<dbReference type="GO" id="GO:0000160">
    <property type="term" value="P:phosphorelay signal transduction system"/>
    <property type="evidence" value="ECO:0007669"/>
    <property type="project" value="InterPro"/>
</dbReference>
<dbReference type="eggNOG" id="COG2197">
    <property type="taxonomic scope" value="Bacteria"/>
</dbReference>
<keyword evidence="1" id="KW-0238">DNA-binding</keyword>
<dbReference type="SUPFAM" id="SSF52172">
    <property type="entry name" value="CheY-like"/>
    <property type="match status" value="1"/>
</dbReference>
<dbReference type="SMART" id="SM00421">
    <property type="entry name" value="HTH_LUXR"/>
    <property type="match status" value="1"/>
</dbReference>
<dbReference type="PANTHER" id="PTHR45566:SF1">
    <property type="entry name" value="HTH-TYPE TRANSCRIPTIONAL REGULATOR YHJB-RELATED"/>
    <property type="match status" value="1"/>
</dbReference>
<dbReference type="PROSITE" id="PS00622">
    <property type="entry name" value="HTH_LUXR_1"/>
    <property type="match status" value="1"/>
</dbReference>
<dbReference type="PROSITE" id="PS50043">
    <property type="entry name" value="HTH_LUXR_2"/>
    <property type="match status" value="1"/>
</dbReference>